<dbReference type="RefSeq" id="WP_206579107.1">
    <property type="nucleotide sequence ID" value="NZ_JAFKCT010000006.1"/>
</dbReference>
<dbReference type="Proteomes" id="UP000664317">
    <property type="component" value="Unassembled WGS sequence"/>
</dbReference>
<dbReference type="Gene3D" id="3.40.50.720">
    <property type="entry name" value="NAD(P)-binding Rossmann-like Domain"/>
    <property type="match status" value="1"/>
</dbReference>
<dbReference type="EMBL" id="JAFKCT010000006">
    <property type="protein sequence ID" value="MBN7812340.1"/>
    <property type="molecule type" value="Genomic_DNA"/>
</dbReference>
<dbReference type="CDD" id="cd01483">
    <property type="entry name" value="E1_enzyme_family"/>
    <property type="match status" value="1"/>
</dbReference>
<dbReference type="InterPro" id="IPR035985">
    <property type="entry name" value="Ubiquitin-activating_enz"/>
</dbReference>
<dbReference type="InterPro" id="IPR000594">
    <property type="entry name" value="ThiF_NAD_FAD-bd"/>
</dbReference>
<proteinExistence type="predicted"/>
<organism evidence="2 3">
    <name type="scientific">Algoriphagus oliviformis</name>
    <dbReference type="NCBI Taxonomy" id="2811231"/>
    <lineage>
        <taxon>Bacteria</taxon>
        <taxon>Pseudomonadati</taxon>
        <taxon>Bacteroidota</taxon>
        <taxon>Cytophagia</taxon>
        <taxon>Cytophagales</taxon>
        <taxon>Cyclobacteriaceae</taxon>
        <taxon>Algoriphagus</taxon>
    </lineage>
</organism>
<dbReference type="Pfam" id="PF00899">
    <property type="entry name" value="ThiF"/>
    <property type="match status" value="1"/>
</dbReference>
<keyword evidence="2" id="KW-0808">Transferase</keyword>
<evidence type="ECO:0000259" key="1">
    <source>
        <dbReference type="Pfam" id="PF00899"/>
    </source>
</evidence>
<feature type="domain" description="THIF-type NAD/FAD binding fold" evidence="1">
    <location>
        <begin position="116"/>
        <end position="253"/>
    </location>
</feature>
<dbReference type="PANTHER" id="PTHR43267">
    <property type="entry name" value="TRNA THREONYLCARBAMOYLADENOSINE DEHYDRATASE"/>
    <property type="match status" value="1"/>
</dbReference>
<dbReference type="PANTHER" id="PTHR43267:SF3">
    <property type="entry name" value="THIF PROTEIN"/>
    <property type="match status" value="1"/>
</dbReference>
<name>A0ABS3C671_9BACT</name>
<dbReference type="GO" id="GO:0016779">
    <property type="term" value="F:nucleotidyltransferase activity"/>
    <property type="evidence" value="ECO:0007669"/>
    <property type="project" value="UniProtKB-KW"/>
</dbReference>
<dbReference type="InterPro" id="IPR045886">
    <property type="entry name" value="ThiF/MoeB/HesA"/>
</dbReference>
<sequence length="367" mass="41973">MPTEPRIDQRDQAHPMILNPNIQNDWEEIQTLRLDNRVHTIDAIDSQVSDLIKAAHPQTRLSPSEIEKKIGEFFEGKDRDKYGNWVYYPWKNTLVHLLPEREFTQVRTSRNKYKYTVEEQELMATKKIGVVGLSVGQSVAVCLAMERTFGELRIADFDTLELSNMNRIRTSVTNLGLRKTEIVVREIAEIDPYLKIKVYSDGLTEENMEAFFNDGGQLDLLIEECDSLPMKILSRLKAKSLGIPVLMDTSDRGMVDVERFDLEPARPIFHGFLSPFGEESTLLQRLEENRNQLMMAILDFENLSERARNSIQEIGKSITTWPQLASSVVMGGAMCAYFAKRILCGQISGSGRVYVDLDEFFLIDHES</sequence>
<evidence type="ECO:0000313" key="3">
    <source>
        <dbReference type="Proteomes" id="UP000664317"/>
    </source>
</evidence>
<keyword evidence="3" id="KW-1185">Reference proteome</keyword>
<gene>
    <name evidence="2" type="ORF">J0A68_15410</name>
</gene>
<comment type="caution">
    <text evidence="2">The sequence shown here is derived from an EMBL/GenBank/DDBJ whole genome shotgun (WGS) entry which is preliminary data.</text>
</comment>
<keyword evidence="2" id="KW-0548">Nucleotidyltransferase</keyword>
<accession>A0ABS3C671</accession>
<evidence type="ECO:0000313" key="2">
    <source>
        <dbReference type="EMBL" id="MBN7812340.1"/>
    </source>
</evidence>
<dbReference type="SUPFAM" id="SSF69572">
    <property type="entry name" value="Activating enzymes of the ubiquitin-like proteins"/>
    <property type="match status" value="1"/>
</dbReference>
<protein>
    <submittedName>
        <fullName evidence="2">ThiF family adenylyltransferase</fullName>
    </submittedName>
</protein>
<reference evidence="2 3" key="1">
    <citation type="submission" date="2021-03" db="EMBL/GenBank/DDBJ databases">
        <title>novel species isolated from a fishpond in China.</title>
        <authorList>
            <person name="Lu H."/>
            <person name="Cai Z."/>
        </authorList>
    </citation>
    <scope>NUCLEOTIDE SEQUENCE [LARGE SCALE GENOMIC DNA]</scope>
    <source>
        <strain evidence="2 3">H41</strain>
    </source>
</reference>